<dbReference type="EMBL" id="JARKIK010000014">
    <property type="protein sequence ID" value="KAK8747583.1"/>
    <property type="molecule type" value="Genomic_DNA"/>
</dbReference>
<dbReference type="InterPro" id="IPR013320">
    <property type="entry name" value="ConA-like_dom_sf"/>
</dbReference>
<sequence length="432" mass="47852">MGETWQQVHLFIQKQEYAQYIALVGNTQNSNGDLGHSAVDDILLTDGSCDSLRGNTCDFETSDLCEWTPTADQGATWIWNSGQNLDHSNGPNSDHTFDSAEGHYVSLKHSTDNKNAVAYLTSPTHQSSGAMCLQFYFFMQGRTNWTGSLSLYVKSPSVDINFINPVWKITGHQGDAWNLGEKSLNFVSEYHTVFAAVEANDGGNSIIAVDDVAMLDRDCPAAATCTFEDGYCDWSNIRGSDTMDWVMNSGYTPTANTGPNYDHTLHTVYGHYLYIETDSVLVSSSAVLESSLIPSGTYCFEFYYSMYGKDIGAFAVRVVRNNTVNILFQKFGNQGPDWKLGKVQILEEADFTISMMALSGNGNEGDIAIDDTWTSKNVCYDNPDKFVCSDGEVILQEQVCDFIPNCVNGDDEMFCGDCNFEFGTCGWNFQIE</sequence>
<dbReference type="PANTHER" id="PTHR23282">
    <property type="entry name" value="APICAL ENDOSOMAL GLYCOPROTEIN PRECURSOR"/>
    <property type="match status" value="1"/>
</dbReference>
<evidence type="ECO:0000259" key="3">
    <source>
        <dbReference type="PROSITE" id="PS50060"/>
    </source>
</evidence>
<name>A0AAW0XST3_CHEQU</name>
<evidence type="ECO:0000256" key="2">
    <source>
        <dbReference type="PROSITE-ProRule" id="PRU00124"/>
    </source>
</evidence>
<comment type="caution">
    <text evidence="4">The sequence shown here is derived from an EMBL/GenBank/DDBJ whole genome shotgun (WGS) entry which is preliminary data.</text>
</comment>
<dbReference type="Pfam" id="PF00629">
    <property type="entry name" value="MAM"/>
    <property type="match status" value="2"/>
</dbReference>
<feature type="disulfide bond" evidence="2">
    <location>
        <begin position="388"/>
        <end position="406"/>
    </location>
</feature>
<comment type="caution">
    <text evidence="2">Lacks conserved residue(s) required for the propagation of feature annotation.</text>
</comment>
<accession>A0AAW0XST3</accession>
<dbReference type="CDD" id="cd06263">
    <property type="entry name" value="MAM"/>
    <property type="match status" value="2"/>
</dbReference>
<evidence type="ECO:0000313" key="5">
    <source>
        <dbReference type="Proteomes" id="UP001445076"/>
    </source>
</evidence>
<feature type="domain" description="MAM" evidence="3">
    <location>
        <begin position="55"/>
        <end position="221"/>
    </location>
</feature>
<dbReference type="InterPro" id="IPR036055">
    <property type="entry name" value="LDL_receptor-like_sf"/>
</dbReference>
<reference evidence="4 5" key="1">
    <citation type="journal article" date="2024" name="BMC Genomics">
        <title>Genome assembly of redclaw crayfish (Cherax quadricarinatus) provides insights into its immune adaptation and hypoxia tolerance.</title>
        <authorList>
            <person name="Liu Z."/>
            <person name="Zheng J."/>
            <person name="Li H."/>
            <person name="Fang K."/>
            <person name="Wang S."/>
            <person name="He J."/>
            <person name="Zhou D."/>
            <person name="Weng S."/>
            <person name="Chi M."/>
            <person name="Gu Z."/>
            <person name="He J."/>
            <person name="Li F."/>
            <person name="Wang M."/>
        </authorList>
    </citation>
    <scope>NUCLEOTIDE SEQUENCE [LARGE SCALE GENOMIC DNA]</scope>
    <source>
        <strain evidence="4">ZL_2023a</strain>
    </source>
</reference>
<gene>
    <name evidence="4" type="ORF">OTU49_016474</name>
</gene>
<dbReference type="SUPFAM" id="SSF49899">
    <property type="entry name" value="Concanavalin A-like lectins/glucanases"/>
    <property type="match status" value="2"/>
</dbReference>
<proteinExistence type="predicted"/>
<feature type="disulfide bond" evidence="2">
    <location>
        <begin position="400"/>
        <end position="415"/>
    </location>
</feature>
<feature type="domain" description="MAM" evidence="3">
    <location>
        <begin position="223"/>
        <end position="381"/>
    </location>
</feature>
<dbReference type="Gene3D" id="4.10.400.10">
    <property type="entry name" value="Low-density Lipoprotein Receptor"/>
    <property type="match status" value="1"/>
</dbReference>
<dbReference type="SUPFAM" id="SSF57424">
    <property type="entry name" value="LDL receptor-like module"/>
    <property type="match status" value="1"/>
</dbReference>
<dbReference type="SMART" id="SM00137">
    <property type="entry name" value="MAM"/>
    <property type="match status" value="2"/>
</dbReference>
<dbReference type="Gene3D" id="2.60.120.200">
    <property type="match status" value="2"/>
</dbReference>
<dbReference type="PANTHER" id="PTHR23282:SF101">
    <property type="entry name" value="MAM DOMAIN-CONTAINING PROTEIN"/>
    <property type="match status" value="1"/>
</dbReference>
<evidence type="ECO:0000256" key="1">
    <source>
        <dbReference type="ARBA" id="ARBA00023157"/>
    </source>
</evidence>
<feature type="non-terminal residue" evidence="4">
    <location>
        <position position="432"/>
    </location>
</feature>
<keyword evidence="1 2" id="KW-1015">Disulfide bond</keyword>
<dbReference type="PROSITE" id="PS50068">
    <property type="entry name" value="LDLRA_2"/>
    <property type="match status" value="1"/>
</dbReference>
<dbReference type="PROSITE" id="PS50060">
    <property type="entry name" value="MAM_2"/>
    <property type="match status" value="3"/>
</dbReference>
<dbReference type="InterPro" id="IPR002172">
    <property type="entry name" value="LDrepeatLR_classA_rpt"/>
</dbReference>
<feature type="domain" description="MAM" evidence="3">
    <location>
        <begin position="1"/>
        <end position="51"/>
    </location>
</feature>
<organism evidence="4 5">
    <name type="scientific">Cherax quadricarinatus</name>
    <name type="common">Australian red claw crayfish</name>
    <dbReference type="NCBI Taxonomy" id="27406"/>
    <lineage>
        <taxon>Eukaryota</taxon>
        <taxon>Metazoa</taxon>
        <taxon>Ecdysozoa</taxon>
        <taxon>Arthropoda</taxon>
        <taxon>Crustacea</taxon>
        <taxon>Multicrustacea</taxon>
        <taxon>Malacostraca</taxon>
        <taxon>Eumalacostraca</taxon>
        <taxon>Eucarida</taxon>
        <taxon>Decapoda</taxon>
        <taxon>Pleocyemata</taxon>
        <taxon>Astacidea</taxon>
        <taxon>Parastacoidea</taxon>
        <taxon>Parastacidae</taxon>
        <taxon>Cherax</taxon>
    </lineage>
</organism>
<dbReference type="InterPro" id="IPR051560">
    <property type="entry name" value="MAM_domain-containing"/>
</dbReference>
<keyword evidence="5" id="KW-1185">Reference proteome</keyword>
<dbReference type="InterPro" id="IPR000998">
    <property type="entry name" value="MAM_dom"/>
</dbReference>
<dbReference type="AlphaFoldDB" id="A0AAW0XST3"/>
<dbReference type="Proteomes" id="UP001445076">
    <property type="component" value="Unassembled WGS sequence"/>
</dbReference>
<protein>
    <recommendedName>
        <fullName evidence="3">MAM domain-containing protein</fullName>
    </recommendedName>
</protein>
<dbReference type="CDD" id="cd00112">
    <property type="entry name" value="LDLa"/>
    <property type="match status" value="1"/>
</dbReference>
<dbReference type="SMART" id="SM00192">
    <property type="entry name" value="LDLa"/>
    <property type="match status" value="1"/>
</dbReference>
<dbReference type="GO" id="GO:0016020">
    <property type="term" value="C:membrane"/>
    <property type="evidence" value="ECO:0007669"/>
    <property type="project" value="InterPro"/>
</dbReference>
<evidence type="ECO:0000313" key="4">
    <source>
        <dbReference type="EMBL" id="KAK8747583.1"/>
    </source>
</evidence>